<dbReference type="Pfam" id="PF05938">
    <property type="entry name" value="Self-incomp_S1"/>
    <property type="match status" value="1"/>
</dbReference>
<keyword evidence="9" id="KW-1185">Reference proteome</keyword>
<comment type="similarity">
    <text evidence="2 6">Belongs to the plant self-incompatibility (S1) protein family.</text>
</comment>
<evidence type="ECO:0000256" key="5">
    <source>
        <dbReference type="ARBA" id="ARBA00022729"/>
    </source>
</evidence>
<keyword evidence="3 6" id="KW-0713">Self-incompatibility</keyword>
<feature type="transmembrane region" description="Helical" evidence="7">
    <location>
        <begin position="6"/>
        <end position="25"/>
    </location>
</feature>
<evidence type="ECO:0000313" key="8">
    <source>
        <dbReference type="EMBL" id="EYU39676.1"/>
    </source>
</evidence>
<keyword evidence="5" id="KW-0732">Signal</keyword>
<dbReference type="PANTHER" id="PTHR31232">
    <property type="match status" value="1"/>
</dbReference>
<dbReference type="PhylomeDB" id="A0A022RHK4"/>
<dbReference type="GO" id="GO:0060320">
    <property type="term" value="P:rejection of self pollen"/>
    <property type="evidence" value="ECO:0007669"/>
    <property type="project" value="UniProtKB-KW"/>
</dbReference>
<evidence type="ECO:0000256" key="3">
    <source>
        <dbReference type="ARBA" id="ARBA00022471"/>
    </source>
</evidence>
<dbReference type="Proteomes" id="UP000030748">
    <property type="component" value="Unassembled WGS sequence"/>
</dbReference>
<evidence type="ECO:0000256" key="6">
    <source>
        <dbReference type="RuleBase" id="RU367044"/>
    </source>
</evidence>
<keyword evidence="4 6" id="KW-0964">Secreted</keyword>
<reference evidence="8 9" key="1">
    <citation type="journal article" date="2013" name="Proc. Natl. Acad. Sci. U.S.A.">
        <title>Fine-scale variation in meiotic recombination in Mimulus inferred from population shotgun sequencing.</title>
        <authorList>
            <person name="Hellsten U."/>
            <person name="Wright K.M."/>
            <person name="Jenkins J."/>
            <person name="Shu S."/>
            <person name="Yuan Y."/>
            <person name="Wessler S.R."/>
            <person name="Schmutz J."/>
            <person name="Willis J.H."/>
            <person name="Rokhsar D.S."/>
        </authorList>
    </citation>
    <scope>NUCLEOTIDE SEQUENCE [LARGE SCALE GENOMIC DNA]</scope>
    <source>
        <strain evidence="9">cv. DUN x IM62</strain>
    </source>
</reference>
<protein>
    <recommendedName>
        <fullName evidence="6">S-protein homolog</fullName>
    </recommendedName>
</protein>
<dbReference type="AlphaFoldDB" id="A0A022RHK4"/>
<dbReference type="GO" id="GO:0005576">
    <property type="term" value="C:extracellular region"/>
    <property type="evidence" value="ECO:0007669"/>
    <property type="project" value="UniProtKB-SubCell"/>
</dbReference>
<name>A0A022RHK4_ERYGU</name>
<keyword evidence="7" id="KW-0472">Membrane</keyword>
<evidence type="ECO:0000256" key="4">
    <source>
        <dbReference type="ARBA" id="ARBA00022525"/>
    </source>
</evidence>
<dbReference type="InterPro" id="IPR010264">
    <property type="entry name" value="Self-incomp_S1"/>
</dbReference>
<gene>
    <name evidence="8" type="ORF">MIMGU_mgv1a021328mg</name>
</gene>
<evidence type="ECO:0000256" key="2">
    <source>
        <dbReference type="ARBA" id="ARBA00005581"/>
    </source>
</evidence>
<dbReference type="eggNOG" id="ENOG502SQIK">
    <property type="taxonomic scope" value="Eukaryota"/>
</dbReference>
<evidence type="ECO:0000256" key="7">
    <source>
        <dbReference type="SAM" id="Phobius"/>
    </source>
</evidence>
<proteinExistence type="inferred from homology"/>
<sequence length="162" mass="18885">MAKEYYIIFIIGYCTIFLILQSIIFKSTTIAPQPNCVFTRKWEIRVVNRLPLYSIEPLQLHCASKNKDLGNHTLDVFEDLSWSFCDNIFGNTLFFCHLKWNSNRGPKHKAFDVFTSKWLAECGSGICYWSADEDGIRFTGSDPPNHWQKIYDWDNGTDLQEL</sequence>
<evidence type="ECO:0000256" key="1">
    <source>
        <dbReference type="ARBA" id="ARBA00004613"/>
    </source>
</evidence>
<keyword evidence="7" id="KW-1133">Transmembrane helix</keyword>
<keyword evidence="7" id="KW-0812">Transmembrane</keyword>
<dbReference type="PANTHER" id="PTHR31232:SF164">
    <property type="entry name" value="S-PROTEIN HOMOLOG"/>
    <property type="match status" value="1"/>
</dbReference>
<organism evidence="8 9">
    <name type="scientific">Erythranthe guttata</name>
    <name type="common">Yellow monkey flower</name>
    <name type="synonym">Mimulus guttatus</name>
    <dbReference type="NCBI Taxonomy" id="4155"/>
    <lineage>
        <taxon>Eukaryota</taxon>
        <taxon>Viridiplantae</taxon>
        <taxon>Streptophyta</taxon>
        <taxon>Embryophyta</taxon>
        <taxon>Tracheophyta</taxon>
        <taxon>Spermatophyta</taxon>
        <taxon>Magnoliopsida</taxon>
        <taxon>eudicotyledons</taxon>
        <taxon>Gunneridae</taxon>
        <taxon>Pentapetalae</taxon>
        <taxon>asterids</taxon>
        <taxon>lamiids</taxon>
        <taxon>Lamiales</taxon>
        <taxon>Phrymaceae</taxon>
        <taxon>Erythranthe</taxon>
    </lineage>
</organism>
<evidence type="ECO:0000313" key="9">
    <source>
        <dbReference type="Proteomes" id="UP000030748"/>
    </source>
</evidence>
<comment type="subcellular location">
    <subcellularLocation>
        <location evidence="1 6">Secreted</location>
    </subcellularLocation>
</comment>
<accession>A0A022RHK4</accession>
<dbReference type="EMBL" id="KI630443">
    <property type="protein sequence ID" value="EYU39676.1"/>
    <property type="molecule type" value="Genomic_DNA"/>
</dbReference>